<dbReference type="PANTHER" id="PTHR28263:SF1">
    <property type="entry name" value="GOLGI TO ER TRAFFIC PROTEIN 2"/>
    <property type="match status" value="1"/>
</dbReference>
<evidence type="ECO:0000256" key="4">
    <source>
        <dbReference type="SAM" id="MobiDB-lite"/>
    </source>
</evidence>
<name>A0AA38RYW5_9PEZI</name>
<dbReference type="GO" id="GO:0006890">
    <property type="term" value="P:retrograde vesicle-mediated transport, Golgi to endoplasmic reticulum"/>
    <property type="evidence" value="ECO:0007669"/>
    <property type="project" value="TreeGrafter"/>
</dbReference>
<dbReference type="InterPro" id="IPR028143">
    <property type="entry name" value="Get2/sif1"/>
</dbReference>
<evidence type="ECO:0000313" key="7">
    <source>
        <dbReference type="Proteomes" id="UP001174691"/>
    </source>
</evidence>
<sequence length="347" mass="35687">MTESANDAEAASARALEQARLRKERREAKIRAGGASRLNKITGLGGGVQRAPQSSPSPNPPPSPPSASASSPAASGGAHHADPEEVDISEHYYAPQTTNRIPSPNPAAAAGAISEDQLRQMMLGFDPAGPGMGGGMPGFGGMPGMSGGGMPGGDGEDPMMKMLQQMMGGAAGGGPGGPPNPFGGGGPGGSPFGAPPPQTAVVTDRYSAVWRLLHTAVALGLGLYIALWTSFAGTKLQRVESSVTGSIGRTKGQADSVGMDAGEGKFDSSRFFWAFATAEAVLLTTRYFFDRARQPTGGMLGMLVGFLPPPFKGYVEIALRYGQVFSTVRSDVLVCVFVLGVCSWLRG</sequence>
<feature type="transmembrane region" description="Helical" evidence="5">
    <location>
        <begin position="212"/>
        <end position="231"/>
    </location>
</feature>
<evidence type="ECO:0000256" key="3">
    <source>
        <dbReference type="ARBA" id="ARBA00023136"/>
    </source>
</evidence>
<keyword evidence="7" id="KW-1185">Reference proteome</keyword>
<organism evidence="6 7">
    <name type="scientific">Coniochaeta hoffmannii</name>
    <dbReference type="NCBI Taxonomy" id="91930"/>
    <lineage>
        <taxon>Eukaryota</taxon>
        <taxon>Fungi</taxon>
        <taxon>Dikarya</taxon>
        <taxon>Ascomycota</taxon>
        <taxon>Pezizomycotina</taxon>
        <taxon>Sordariomycetes</taxon>
        <taxon>Sordariomycetidae</taxon>
        <taxon>Coniochaetales</taxon>
        <taxon>Coniochaetaceae</taxon>
        <taxon>Coniochaeta</taxon>
    </lineage>
</organism>
<accession>A0AA38RYW5</accession>
<evidence type="ECO:0000256" key="5">
    <source>
        <dbReference type="SAM" id="Phobius"/>
    </source>
</evidence>
<evidence type="ECO:0000256" key="2">
    <source>
        <dbReference type="ARBA" id="ARBA00022989"/>
    </source>
</evidence>
<keyword evidence="1 5" id="KW-0812">Transmembrane</keyword>
<reference evidence="6" key="1">
    <citation type="submission" date="2022-07" db="EMBL/GenBank/DDBJ databases">
        <title>Fungi with potential for degradation of polypropylene.</title>
        <authorList>
            <person name="Gostincar C."/>
        </authorList>
    </citation>
    <scope>NUCLEOTIDE SEQUENCE</scope>
    <source>
        <strain evidence="6">EXF-13287</strain>
    </source>
</reference>
<feature type="compositionally biased region" description="Gly residues" evidence="4">
    <location>
        <begin position="182"/>
        <end position="191"/>
    </location>
</feature>
<dbReference type="AlphaFoldDB" id="A0AA38RYW5"/>
<evidence type="ECO:0000313" key="6">
    <source>
        <dbReference type="EMBL" id="KAJ9143551.1"/>
    </source>
</evidence>
<feature type="compositionally biased region" description="Pro residues" evidence="4">
    <location>
        <begin position="55"/>
        <end position="65"/>
    </location>
</feature>
<comment type="caution">
    <text evidence="6">The sequence shown here is derived from an EMBL/GenBank/DDBJ whole genome shotgun (WGS) entry which is preliminary data.</text>
</comment>
<feature type="compositionally biased region" description="Basic and acidic residues" evidence="4">
    <location>
        <begin position="17"/>
        <end position="30"/>
    </location>
</feature>
<dbReference type="PANTHER" id="PTHR28263">
    <property type="entry name" value="GOLGI TO ER TRAFFIC PROTEIN 2"/>
    <property type="match status" value="1"/>
</dbReference>
<feature type="region of interest" description="Disordered" evidence="4">
    <location>
        <begin position="1"/>
        <end position="82"/>
    </location>
</feature>
<feature type="region of interest" description="Disordered" evidence="4">
    <location>
        <begin position="167"/>
        <end position="197"/>
    </location>
</feature>
<keyword evidence="3 5" id="KW-0472">Membrane</keyword>
<protein>
    <submittedName>
        <fullName evidence="6">Golgi to ER traffic protein 2</fullName>
    </submittedName>
</protein>
<dbReference type="Proteomes" id="UP001174691">
    <property type="component" value="Unassembled WGS sequence"/>
</dbReference>
<evidence type="ECO:0000256" key="1">
    <source>
        <dbReference type="ARBA" id="ARBA00022692"/>
    </source>
</evidence>
<feature type="compositionally biased region" description="Low complexity" evidence="4">
    <location>
        <begin position="1"/>
        <end position="16"/>
    </location>
</feature>
<dbReference type="Pfam" id="PF08690">
    <property type="entry name" value="GET2"/>
    <property type="match status" value="1"/>
</dbReference>
<feature type="transmembrane region" description="Helical" evidence="5">
    <location>
        <begin position="271"/>
        <end position="289"/>
    </location>
</feature>
<keyword evidence="2 5" id="KW-1133">Transmembrane helix</keyword>
<feature type="compositionally biased region" description="Low complexity" evidence="4">
    <location>
        <begin position="66"/>
        <end position="75"/>
    </location>
</feature>
<dbReference type="EMBL" id="JANBVN010000111">
    <property type="protein sequence ID" value="KAJ9143551.1"/>
    <property type="molecule type" value="Genomic_DNA"/>
</dbReference>
<gene>
    <name evidence="6" type="ORF">NKR19_g6844</name>
</gene>
<proteinExistence type="predicted"/>